<dbReference type="InterPro" id="IPR019775">
    <property type="entry name" value="WD40_repeat_CS"/>
</dbReference>
<comment type="subcellular location">
    <subcellularLocation>
        <location evidence="1">Nucleus</location>
    </subcellularLocation>
</comment>
<dbReference type="EMBL" id="JABWAB010000004">
    <property type="protein sequence ID" value="KAF6052620.1"/>
    <property type="molecule type" value="Genomic_DNA"/>
</dbReference>
<feature type="repeat" description="WD" evidence="6">
    <location>
        <begin position="299"/>
        <end position="341"/>
    </location>
</feature>
<dbReference type="InterPro" id="IPR022052">
    <property type="entry name" value="Histone-bd_RBBP4-like_N"/>
</dbReference>
<accession>A0A8X7NMW1</accession>
<sequence length="494" mass="55770">MPSSSTNEWAKAEKEIAQDQQLQAKITNEEFKIWKKTVPLLYDFIHTFALDHPSTIVRWLPKYQLVDNDTNVEVQLLLSSNTINSPENSLELASVTLPSTLVGKEGNGVLPADGIDTSNFKRLTKWKQNSVTNALKLSPDGSIALSFNGDGIIRGCNLTSDKVVDYKYHKQPGFALEWISNNNEKFLSGANDSQIALWQLEKPSTPIQLFKSHHGAINDISTSNANIFGSVSDDSTTQFHDLRVASVGDINPVIKQENKFIQNCIQFHPQINTFYATGGKDNVVSLYDLRNYKIPFRKLFGHNASIRQLEWDTFNPSTLVSCGLDSRILFWNLDNLEEDYTYPETSATANSETSKRKTQQSSKPDPCLKYVHGGHVGRINDFTIHPKIPNLFASVGDDRLLEIWEPKTLLVEEEDEEEEEEQAQEKEQEQEEEQEEAEGEERKEEESEQRKEDEKGEEKEKEKSSEAEVEAGAGKSSKDDDNDASSSKDVEMKD</sequence>
<dbReference type="Pfam" id="PF12265">
    <property type="entry name" value="CAF1C_H4-bd"/>
    <property type="match status" value="1"/>
</dbReference>
<evidence type="ECO:0000256" key="5">
    <source>
        <dbReference type="ARBA" id="ARBA00023242"/>
    </source>
</evidence>
<dbReference type="InterPro" id="IPR036322">
    <property type="entry name" value="WD40_repeat_dom_sf"/>
</dbReference>
<reference evidence="9" key="1">
    <citation type="submission" date="2020-03" db="EMBL/GenBank/DDBJ databases">
        <title>FDA dAtabase for Regulatory Grade micrObial Sequences (FDA-ARGOS): Supporting development and validation of Infectious Disease Dx tests.</title>
        <authorList>
            <person name="Campos J."/>
            <person name="Goldberg B."/>
            <person name="Tallon L."/>
            <person name="Sadzewicz L."/>
            <person name="Vavikolanu K."/>
            <person name="Mehta A."/>
            <person name="Aluvathingal J."/>
            <person name="Nadendla S."/>
            <person name="Nandy P."/>
            <person name="Geyer C."/>
            <person name="Yan Y."/>
            <person name="Sichtig H."/>
        </authorList>
    </citation>
    <scope>NUCLEOTIDE SEQUENCE [LARGE SCALE GENOMIC DNA]</scope>
    <source>
        <strain evidence="9">FDAARGOS_652</strain>
    </source>
</reference>
<dbReference type="Proteomes" id="UP000590412">
    <property type="component" value="Unassembled WGS sequence"/>
</dbReference>
<dbReference type="SMART" id="SM00320">
    <property type="entry name" value="WD40"/>
    <property type="match status" value="6"/>
</dbReference>
<evidence type="ECO:0000256" key="1">
    <source>
        <dbReference type="ARBA" id="ARBA00004123"/>
    </source>
</evidence>
<dbReference type="SUPFAM" id="SSF50978">
    <property type="entry name" value="WD40 repeat-like"/>
    <property type="match status" value="1"/>
</dbReference>
<keyword evidence="3" id="KW-0677">Repeat</keyword>
<feature type="compositionally biased region" description="Acidic residues" evidence="7">
    <location>
        <begin position="411"/>
        <end position="439"/>
    </location>
</feature>
<evidence type="ECO:0000256" key="6">
    <source>
        <dbReference type="PROSITE-ProRule" id="PRU00221"/>
    </source>
</evidence>
<evidence type="ECO:0000256" key="7">
    <source>
        <dbReference type="SAM" id="MobiDB-lite"/>
    </source>
</evidence>
<feature type="compositionally biased region" description="Polar residues" evidence="7">
    <location>
        <begin position="343"/>
        <end position="352"/>
    </location>
</feature>
<dbReference type="Gene3D" id="2.130.10.10">
    <property type="entry name" value="YVTN repeat-like/Quinoprotein amine dehydrogenase"/>
    <property type="match status" value="1"/>
</dbReference>
<dbReference type="InterPro" id="IPR015943">
    <property type="entry name" value="WD40/YVTN_repeat-like_dom_sf"/>
</dbReference>
<dbReference type="GO" id="GO:0006325">
    <property type="term" value="P:chromatin organization"/>
    <property type="evidence" value="ECO:0007669"/>
    <property type="project" value="UniProtKB-KW"/>
</dbReference>
<keyword evidence="2 6" id="KW-0853">WD repeat</keyword>
<feature type="region of interest" description="Disordered" evidence="7">
    <location>
        <begin position="343"/>
        <end position="367"/>
    </location>
</feature>
<keyword evidence="4" id="KW-0156">Chromatin regulator</keyword>
<feature type="region of interest" description="Disordered" evidence="7">
    <location>
        <begin position="408"/>
        <end position="494"/>
    </location>
</feature>
<feature type="compositionally biased region" description="Basic and acidic residues" evidence="7">
    <location>
        <begin position="440"/>
        <end position="466"/>
    </location>
</feature>
<comment type="caution">
    <text evidence="9">The sequence shown here is derived from an EMBL/GenBank/DDBJ whole genome shotgun (WGS) entry which is preliminary data.</text>
</comment>
<evidence type="ECO:0000256" key="2">
    <source>
        <dbReference type="ARBA" id="ARBA00022574"/>
    </source>
</evidence>
<evidence type="ECO:0000256" key="4">
    <source>
        <dbReference type="ARBA" id="ARBA00022853"/>
    </source>
</evidence>
<dbReference type="AlphaFoldDB" id="A0A8X7NMW1"/>
<evidence type="ECO:0000256" key="3">
    <source>
        <dbReference type="ARBA" id="ARBA00022737"/>
    </source>
</evidence>
<dbReference type="PANTHER" id="PTHR22850">
    <property type="entry name" value="WD40 REPEAT FAMILY"/>
    <property type="match status" value="1"/>
</dbReference>
<dbReference type="Pfam" id="PF00400">
    <property type="entry name" value="WD40"/>
    <property type="match status" value="1"/>
</dbReference>
<dbReference type="GO" id="GO:0005634">
    <property type="term" value="C:nucleus"/>
    <property type="evidence" value="ECO:0007669"/>
    <property type="project" value="UniProtKB-SubCell"/>
</dbReference>
<protein>
    <submittedName>
        <fullName evidence="9">WD domain, G-beta repeat family protein</fullName>
    </submittedName>
</protein>
<proteinExistence type="predicted"/>
<gene>
    <name evidence="9" type="ORF">FOB60_002876</name>
</gene>
<keyword evidence="5" id="KW-0539">Nucleus</keyword>
<dbReference type="OrthoDB" id="427795at2759"/>
<feature type="domain" description="Histone-binding protein RBBP4-like N-terminal" evidence="8">
    <location>
        <begin position="29"/>
        <end position="99"/>
    </location>
</feature>
<evidence type="ECO:0000313" key="10">
    <source>
        <dbReference type="Proteomes" id="UP000590412"/>
    </source>
</evidence>
<evidence type="ECO:0000313" key="9">
    <source>
        <dbReference type="EMBL" id="KAF6052620.1"/>
    </source>
</evidence>
<dbReference type="InterPro" id="IPR050459">
    <property type="entry name" value="WD_repeat_RBAP46/RBAP48/MSI1"/>
</dbReference>
<evidence type="ECO:0000259" key="8">
    <source>
        <dbReference type="Pfam" id="PF12265"/>
    </source>
</evidence>
<dbReference type="PROSITE" id="PS00678">
    <property type="entry name" value="WD_REPEATS_1"/>
    <property type="match status" value="1"/>
</dbReference>
<organism evidence="9 10">
    <name type="scientific">Candida parapsilosis</name>
    <name type="common">Yeast</name>
    <dbReference type="NCBI Taxonomy" id="5480"/>
    <lineage>
        <taxon>Eukaryota</taxon>
        <taxon>Fungi</taxon>
        <taxon>Dikarya</taxon>
        <taxon>Ascomycota</taxon>
        <taxon>Saccharomycotina</taxon>
        <taxon>Pichiomycetes</taxon>
        <taxon>Debaryomycetaceae</taxon>
        <taxon>Candida/Lodderomyces clade</taxon>
        <taxon>Candida</taxon>
    </lineage>
</organism>
<dbReference type="PROSITE" id="PS50082">
    <property type="entry name" value="WD_REPEATS_2"/>
    <property type="match status" value="1"/>
</dbReference>
<name>A0A8X7NMW1_CANPA</name>
<dbReference type="InterPro" id="IPR001680">
    <property type="entry name" value="WD40_rpt"/>
</dbReference>